<sequence>MQAWYVSSVGCCYFGLECHVVRVKGRPITAQQTSVSAASWYKPKGTMEQKVFRIVTDRDSLCQNVYVYVGTGPDSMFAAAAKCGEHVIMR</sequence>
<dbReference type="HOGENOM" id="CLU_2437659_0_0_11"/>
<name>A0A0H3MPJ7_MYCLB</name>
<evidence type="ECO:0000313" key="1">
    <source>
        <dbReference type="EMBL" id="CAR70541.1"/>
    </source>
</evidence>
<dbReference type="EMBL" id="FM211192">
    <property type="protein sequence ID" value="CAR70541.1"/>
    <property type="molecule type" value="Genomic_DNA"/>
</dbReference>
<accession>A0A0H3MPJ7</accession>
<organism evidence="1 2">
    <name type="scientific">Mycobacterium leprae (strain Br4923)</name>
    <dbReference type="NCBI Taxonomy" id="561304"/>
    <lineage>
        <taxon>Bacteria</taxon>
        <taxon>Bacillati</taxon>
        <taxon>Actinomycetota</taxon>
        <taxon>Actinomycetes</taxon>
        <taxon>Mycobacteriales</taxon>
        <taxon>Mycobacteriaceae</taxon>
        <taxon>Mycobacterium</taxon>
    </lineage>
</organism>
<dbReference type="KEGG" id="mlb:MLBr00448"/>
<proteinExistence type="predicted"/>
<dbReference type="Proteomes" id="UP000006900">
    <property type="component" value="Chromosome"/>
</dbReference>
<reference evidence="1 2" key="1">
    <citation type="journal article" date="2009" name="Nat. Genet.">
        <title>Comparative genomic and phylogeographic analysis of Mycobacterium leprae.</title>
        <authorList>
            <person name="Monot M."/>
            <person name="Honore N."/>
            <person name="Garnier T."/>
            <person name="Zidane N."/>
            <person name="Sherafi D."/>
            <person name="Paniz-Mondolfi A."/>
            <person name="Matsuoka M."/>
            <person name="Taylor G.M."/>
            <person name="Donoghue H.D."/>
            <person name="Bouwman A."/>
            <person name="Mays S."/>
            <person name="Watson C."/>
            <person name="Lockwood D."/>
            <person name="Khamispour A."/>
            <person name="Dowlati Y."/>
            <person name="Jianping S."/>
            <person name="Rea T.H."/>
            <person name="Vera-Cabrera L."/>
            <person name="Stefani M.M."/>
            <person name="Banu S."/>
            <person name="Macdonald M."/>
            <person name="Sapkota B.R."/>
            <person name="Spencer J.S."/>
            <person name="Thomas J."/>
            <person name="Harshman K."/>
            <person name="Singh P."/>
            <person name="Busso P."/>
            <person name="Gattiker A."/>
            <person name="Rougemont J."/>
            <person name="Brennan P.J."/>
            <person name="Cole S.T."/>
        </authorList>
    </citation>
    <scope>NUCLEOTIDE SEQUENCE [LARGE SCALE GENOMIC DNA]</scope>
    <source>
        <strain evidence="2">Br4923</strain>
    </source>
</reference>
<gene>
    <name evidence="1" type="ordered locus">MLBr00448</name>
</gene>
<evidence type="ECO:0000313" key="2">
    <source>
        <dbReference type="Proteomes" id="UP000006900"/>
    </source>
</evidence>
<protein>
    <submittedName>
        <fullName evidence="1">Uncharacterized protein</fullName>
    </submittedName>
</protein>
<dbReference type="AlphaFoldDB" id="A0A0H3MPJ7"/>